<evidence type="ECO:0000256" key="3">
    <source>
        <dbReference type="ARBA" id="ARBA00022679"/>
    </source>
</evidence>
<dbReference type="Gene3D" id="3.90.550.10">
    <property type="entry name" value="Spore Coat Polysaccharide Biosynthesis Protein SpsA, Chain A"/>
    <property type="match status" value="1"/>
</dbReference>
<evidence type="ECO:0000259" key="4">
    <source>
        <dbReference type="Pfam" id="PF00535"/>
    </source>
</evidence>
<evidence type="ECO:0000256" key="2">
    <source>
        <dbReference type="ARBA" id="ARBA00022676"/>
    </source>
</evidence>
<dbReference type="NCBIfam" id="TIGR01556">
    <property type="entry name" value="rhamnosyltran"/>
    <property type="match status" value="1"/>
</dbReference>
<dbReference type="CDD" id="cd02526">
    <property type="entry name" value="GT2_RfbF_like"/>
    <property type="match status" value="1"/>
</dbReference>
<proteinExistence type="inferred from homology"/>
<dbReference type="EMBL" id="JAMHKS010000076">
    <property type="protein sequence ID" value="MCU6679428.1"/>
    <property type="molecule type" value="Genomic_DNA"/>
</dbReference>
<evidence type="ECO:0000313" key="6">
    <source>
        <dbReference type="Proteomes" id="UP001062027"/>
    </source>
</evidence>
<dbReference type="InterPro" id="IPR001173">
    <property type="entry name" value="Glyco_trans_2-like"/>
</dbReference>
<evidence type="ECO:0000313" key="5">
    <source>
        <dbReference type="EMBL" id="MCU6679428.1"/>
    </source>
</evidence>
<sequence>MINTKQICAIIVAYNPVLTDLIQTIASLKCQLCDVVVVDNSPLEIMELKDAGIEYRWLKGNKGIALAQNIGIEYCVENGYENVIFFDQDSKIPDNFIENMLQFAINNNALISAPVFYDEARGFEYAITHVKKNGLREKLYSHGRKETFTSSVVISSGSLVKTSLFDTIGMMDASLFIDYVDTEWCLRCFDQNHLVYINPNAVMIHSIGNSSFSVFGFCVPVHSAARRYYRVRNAFRLLRYSHVPKLLALREITFCVVHSLILIFHEKDKRNYLKSFISGVWDGIRNVAGENPRTSNIKHK</sequence>
<dbReference type="PANTHER" id="PTHR43179">
    <property type="entry name" value="RHAMNOSYLTRANSFERASE WBBL"/>
    <property type="match status" value="1"/>
</dbReference>
<feature type="domain" description="Glycosyltransferase 2-like" evidence="4">
    <location>
        <begin position="9"/>
        <end position="166"/>
    </location>
</feature>
<reference evidence="5" key="1">
    <citation type="submission" date="2022-05" db="EMBL/GenBank/DDBJ databases">
        <title>Description of a novel species of Leclercia; Leclercia tamurae and the Proposal for a Novel Genus Silvania gen. nov. Containing Two Novel Species Silvania hatchlandensis sp. nov. and Silvania confinis sp. nov. Isolated from the Rhizosphere of Oak.</title>
        <authorList>
            <person name="Maddock D.W."/>
            <person name="Brady C.L."/>
            <person name="Denman S."/>
            <person name="Arnold D."/>
        </authorList>
    </citation>
    <scope>NUCLEOTIDE SEQUENCE</scope>
    <source>
        <strain evidence="5">H6S3</strain>
    </source>
</reference>
<keyword evidence="3" id="KW-0808">Transferase</keyword>
<dbReference type="Proteomes" id="UP001062027">
    <property type="component" value="Unassembled WGS sequence"/>
</dbReference>
<dbReference type="PANTHER" id="PTHR43179:SF12">
    <property type="entry name" value="GALACTOFURANOSYLTRANSFERASE GLFT2"/>
    <property type="match status" value="1"/>
</dbReference>
<name>A0ABT2RF52_9ENTR</name>
<dbReference type="InterPro" id="IPR006446">
    <property type="entry name" value="RhaTrfase"/>
</dbReference>
<keyword evidence="2" id="KW-0328">Glycosyltransferase</keyword>
<keyword evidence="6" id="KW-1185">Reference proteome</keyword>
<comment type="caution">
    <text evidence="5">The sequence shown here is derived from an EMBL/GenBank/DDBJ whole genome shotgun (WGS) entry which is preliminary data.</text>
</comment>
<comment type="similarity">
    <text evidence="1">Belongs to the glycosyltransferase 2 family.</text>
</comment>
<gene>
    <name evidence="5" type="ORF">M8318_17390</name>
</gene>
<organism evidence="5 6">
    <name type="scientific">Leclercia tamurae</name>
    <dbReference type="NCBI Taxonomy" id="2926467"/>
    <lineage>
        <taxon>Bacteria</taxon>
        <taxon>Pseudomonadati</taxon>
        <taxon>Pseudomonadota</taxon>
        <taxon>Gammaproteobacteria</taxon>
        <taxon>Enterobacterales</taxon>
        <taxon>Enterobacteriaceae</taxon>
        <taxon>Leclercia</taxon>
    </lineage>
</organism>
<protein>
    <submittedName>
        <fullName evidence="5">Rhamnosyltransferase</fullName>
    </submittedName>
</protein>
<dbReference type="RefSeq" id="WP_262663703.1">
    <property type="nucleotide sequence ID" value="NZ_JAMHKS010000076.1"/>
</dbReference>
<dbReference type="SUPFAM" id="SSF53448">
    <property type="entry name" value="Nucleotide-diphospho-sugar transferases"/>
    <property type="match status" value="1"/>
</dbReference>
<evidence type="ECO:0000256" key="1">
    <source>
        <dbReference type="ARBA" id="ARBA00006739"/>
    </source>
</evidence>
<dbReference type="InterPro" id="IPR029044">
    <property type="entry name" value="Nucleotide-diphossugar_trans"/>
</dbReference>
<dbReference type="Pfam" id="PF00535">
    <property type="entry name" value="Glycos_transf_2"/>
    <property type="match status" value="1"/>
</dbReference>
<accession>A0ABT2RF52</accession>